<evidence type="ECO:0000313" key="4">
    <source>
        <dbReference type="Proteomes" id="UP000183208"/>
    </source>
</evidence>
<dbReference type="InterPro" id="IPR038404">
    <property type="entry name" value="TRAP_DctP_sf"/>
</dbReference>
<sequence>MVALLRALAGSGLLIATTVLAQAADPVKLRVADSFPKGHYLVKLFLEPWMEEVTKRTNGAVTFEHYPAQQLGKATDMLKLTQTGVADIGYVAPAYTSDKMPVSEVAMLPGAFEHSCQGTLAYWKLARNGVIAEQDYTANNIRLLLAVSLPQYRIFTVKHPVKDVGDVTGLKLRSTGGAQDLTLRAIGSIPVRMAAPDAYESLSRGTMDGLLFPLESVVAYGADKLVKYSTDGLGFGSFIVSYSISDSAWKKLTPEVQKAMVDVADEIIPAACKSVQKSDDDTKKSLEAAGMHFETLPPEVTVKFKDLMKGVAKTWSEGLDARTKRGSDALKEFDAAVAAIPAK</sequence>
<organism evidence="3 4">
    <name type="scientific">Bradyrhizobium lablabi</name>
    <dbReference type="NCBI Taxonomy" id="722472"/>
    <lineage>
        <taxon>Bacteria</taxon>
        <taxon>Pseudomonadati</taxon>
        <taxon>Pseudomonadota</taxon>
        <taxon>Alphaproteobacteria</taxon>
        <taxon>Hyphomicrobiales</taxon>
        <taxon>Nitrobacteraceae</taxon>
        <taxon>Bradyrhizobium</taxon>
    </lineage>
</organism>
<dbReference type="CDD" id="cd13601">
    <property type="entry name" value="PBP2_TRAP_DctP1_3_4_like"/>
    <property type="match status" value="1"/>
</dbReference>
<evidence type="ECO:0000313" key="3">
    <source>
        <dbReference type="EMBL" id="SEC39540.1"/>
    </source>
</evidence>
<reference evidence="3 4" key="1">
    <citation type="submission" date="2016-10" db="EMBL/GenBank/DDBJ databases">
        <authorList>
            <person name="de Groot N.N."/>
        </authorList>
    </citation>
    <scope>NUCLEOTIDE SEQUENCE [LARGE SCALE GENOMIC DNA]</scope>
    <source>
        <strain evidence="3 4">GAS522</strain>
    </source>
</reference>
<accession>A0A1H4S629</accession>
<dbReference type="Gene3D" id="3.40.190.170">
    <property type="entry name" value="Bacterial extracellular solute-binding protein, family 7"/>
    <property type="match status" value="1"/>
</dbReference>
<gene>
    <name evidence="3" type="ORF">SAMN05444171_1303</name>
</gene>
<proteinExistence type="predicted"/>
<dbReference type="InterPro" id="IPR018389">
    <property type="entry name" value="DctP_fam"/>
</dbReference>
<dbReference type="PANTHER" id="PTHR33376:SF15">
    <property type="entry name" value="BLL6794 PROTEIN"/>
    <property type="match status" value="1"/>
</dbReference>
<dbReference type="Pfam" id="PF03480">
    <property type="entry name" value="DctP"/>
    <property type="match status" value="1"/>
</dbReference>
<dbReference type="PANTHER" id="PTHR33376">
    <property type="match status" value="1"/>
</dbReference>
<feature type="chain" id="PRO_5010209181" evidence="2">
    <location>
        <begin position="24"/>
        <end position="343"/>
    </location>
</feature>
<evidence type="ECO:0000256" key="1">
    <source>
        <dbReference type="ARBA" id="ARBA00022729"/>
    </source>
</evidence>
<name>A0A1H4S629_9BRAD</name>
<feature type="signal peptide" evidence="2">
    <location>
        <begin position="1"/>
        <end position="23"/>
    </location>
</feature>
<dbReference type="NCBIfam" id="NF037995">
    <property type="entry name" value="TRAP_S1"/>
    <property type="match status" value="1"/>
</dbReference>
<dbReference type="RefSeq" id="WP_074817014.1">
    <property type="nucleotide sequence ID" value="NZ_FNTI01000001.1"/>
</dbReference>
<dbReference type="EMBL" id="FNTI01000001">
    <property type="protein sequence ID" value="SEC39540.1"/>
    <property type="molecule type" value="Genomic_DNA"/>
</dbReference>
<evidence type="ECO:0000256" key="2">
    <source>
        <dbReference type="SAM" id="SignalP"/>
    </source>
</evidence>
<dbReference type="GO" id="GO:0055085">
    <property type="term" value="P:transmembrane transport"/>
    <property type="evidence" value="ECO:0007669"/>
    <property type="project" value="InterPro"/>
</dbReference>
<keyword evidence="1 2" id="KW-0732">Signal</keyword>
<protein>
    <submittedName>
        <fullName evidence="3">TRAP-type C4-dicarboxylate transport system, substrate-binding protein</fullName>
    </submittedName>
</protein>
<dbReference type="Proteomes" id="UP000183208">
    <property type="component" value="Unassembled WGS sequence"/>
</dbReference>
<dbReference type="AlphaFoldDB" id="A0A1H4S629"/>
<dbReference type="OrthoDB" id="7822595at2"/>